<dbReference type="VEuPathDB" id="GiardiaDB:QR46_4935"/>
<name>A0A132NM17_GIAIN</name>
<evidence type="ECO:0000256" key="1">
    <source>
        <dbReference type="SAM" id="MobiDB-lite"/>
    </source>
</evidence>
<proteinExistence type="predicted"/>
<feature type="compositionally biased region" description="Basic and acidic residues" evidence="1">
    <location>
        <begin position="68"/>
        <end position="78"/>
    </location>
</feature>
<reference evidence="2 3" key="1">
    <citation type="journal article" date="2015" name="Mol. Biochem. Parasitol.">
        <title>Identification of polymorphic genes for use in assemblage B genotyping assays through comparative genomics of multiple assemblage B Giardia duodenalis isolates.</title>
        <authorList>
            <person name="Wielinga C."/>
            <person name="Thompson R.C."/>
            <person name="Monis P."/>
            <person name="Ryan U."/>
        </authorList>
    </citation>
    <scope>NUCLEOTIDE SEQUENCE [LARGE SCALE GENOMIC DNA]</scope>
    <source>
        <strain evidence="2 3">BAH15c1</strain>
    </source>
</reference>
<gene>
    <name evidence="2" type="ORF">QR46_4935</name>
</gene>
<evidence type="ECO:0000313" key="2">
    <source>
        <dbReference type="EMBL" id="KWX11111.1"/>
    </source>
</evidence>
<sequence length="94" mass="9650">MALRAGPATHRSPALCCSTRCSCRDRCTSRGAVNQGWGGAQQLPRARRPLCLAFSGCESHTLAEALGHGDPDRGDRGAHGGGTVAAGFSGARLC</sequence>
<comment type="caution">
    <text evidence="2">The sequence shown here is derived from an EMBL/GenBank/DDBJ whole genome shotgun (WGS) entry which is preliminary data.</text>
</comment>
<evidence type="ECO:0000313" key="3">
    <source>
        <dbReference type="Proteomes" id="UP000070089"/>
    </source>
</evidence>
<dbReference type="Proteomes" id="UP000070089">
    <property type="component" value="Unassembled WGS sequence"/>
</dbReference>
<dbReference type="AlphaFoldDB" id="A0A132NM17"/>
<feature type="region of interest" description="Disordered" evidence="1">
    <location>
        <begin position="68"/>
        <end position="94"/>
    </location>
</feature>
<protein>
    <submittedName>
        <fullName evidence="2">Uncharacterized protein</fullName>
    </submittedName>
</protein>
<organism evidence="2 3">
    <name type="scientific">Giardia duodenalis assemblage B</name>
    <dbReference type="NCBI Taxonomy" id="1394984"/>
    <lineage>
        <taxon>Eukaryota</taxon>
        <taxon>Metamonada</taxon>
        <taxon>Diplomonadida</taxon>
        <taxon>Hexamitidae</taxon>
        <taxon>Giardiinae</taxon>
        <taxon>Giardia</taxon>
    </lineage>
</organism>
<accession>A0A132NM17</accession>
<dbReference type="EMBL" id="JXTI01000335">
    <property type="protein sequence ID" value="KWX11111.1"/>
    <property type="molecule type" value="Genomic_DNA"/>
</dbReference>